<sequence length="325" mass="36898">MSTDTMLLSLPNELLRRILEFLPYDRVCVCRMVCRQFDRVAKQHLNTGFRRLEQFHGRSMAKVKQHLPRRESERRSHPLSRHSDILTAIETRLSLLGMTYNKFIDLDLCCFIPGKVLDETFAILRVLNHSLDDKTQPARPHELLQELRDISSMAMEHFDEKMAPFLRDRALSGCSPVKNARDSLSMVMIGAMRCNASAPMSSSSLLPPTLPSSSSGSLLPSCSSINPAPSSLTAGDVDGRTERLHARVKISRKMLQYDSLLTDFATDYNSRTGEDDVEQQQPSTSRQAEKLNQPSPKNRSRKRQIAEATDEMVVEKKRGRRAKRQ</sequence>
<evidence type="ECO:0000259" key="2">
    <source>
        <dbReference type="PROSITE" id="PS50181"/>
    </source>
</evidence>
<feature type="compositionally biased region" description="Polar residues" evidence="1">
    <location>
        <begin position="279"/>
        <end position="297"/>
    </location>
</feature>
<dbReference type="Proteomes" id="UP000887566">
    <property type="component" value="Unplaced"/>
</dbReference>
<feature type="domain" description="F-box" evidence="2">
    <location>
        <begin position="4"/>
        <end position="52"/>
    </location>
</feature>
<proteinExistence type="predicted"/>
<dbReference type="WBParaSite" id="PSAMB.scaffold3398size18428.g21320.t1">
    <property type="protein sequence ID" value="PSAMB.scaffold3398size18428.g21320.t1"/>
    <property type="gene ID" value="PSAMB.scaffold3398size18428.g21320"/>
</dbReference>
<name>A0A914W8A5_9BILA</name>
<dbReference type="PROSITE" id="PS50181">
    <property type="entry name" value="FBOX"/>
    <property type="match status" value="1"/>
</dbReference>
<reference evidence="4" key="1">
    <citation type="submission" date="2022-11" db="UniProtKB">
        <authorList>
            <consortium name="WormBaseParasite"/>
        </authorList>
    </citation>
    <scope>IDENTIFICATION</scope>
</reference>
<dbReference type="SMART" id="SM00256">
    <property type="entry name" value="FBOX"/>
    <property type="match status" value="1"/>
</dbReference>
<dbReference type="Pfam" id="PF12937">
    <property type="entry name" value="F-box-like"/>
    <property type="match status" value="1"/>
</dbReference>
<evidence type="ECO:0000313" key="3">
    <source>
        <dbReference type="Proteomes" id="UP000887566"/>
    </source>
</evidence>
<dbReference type="InterPro" id="IPR039719">
    <property type="entry name" value="FBXO28"/>
</dbReference>
<feature type="region of interest" description="Disordered" evidence="1">
    <location>
        <begin position="200"/>
        <end position="224"/>
    </location>
</feature>
<dbReference type="CDD" id="cd22100">
    <property type="entry name" value="F-box_FBXO28"/>
    <property type="match status" value="1"/>
</dbReference>
<evidence type="ECO:0000256" key="1">
    <source>
        <dbReference type="SAM" id="MobiDB-lite"/>
    </source>
</evidence>
<dbReference type="PANTHER" id="PTHR13252">
    <property type="entry name" value="F-BOX ONLY PROTEIN 28"/>
    <property type="match status" value="1"/>
</dbReference>
<dbReference type="SUPFAM" id="SSF81383">
    <property type="entry name" value="F-box domain"/>
    <property type="match status" value="1"/>
</dbReference>
<dbReference type="PANTHER" id="PTHR13252:SF9">
    <property type="entry name" value="F-BOX ONLY PROTEIN 28"/>
    <property type="match status" value="1"/>
</dbReference>
<evidence type="ECO:0000313" key="4">
    <source>
        <dbReference type="WBParaSite" id="PSAMB.scaffold3398size18428.g21320.t1"/>
    </source>
</evidence>
<protein>
    <submittedName>
        <fullName evidence="4">F-box domain-containing protein</fullName>
    </submittedName>
</protein>
<dbReference type="InterPro" id="IPR036047">
    <property type="entry name" value="F-box-like_dom_sf"/>
</dbReference>
<organism evidence="3 4">
    <name type="scientific">Plectus sambesii</name>
    <dbReference type="NCBI Taxonomy" id="2011161"/>
    <lineage>
        <taxon>Eukaryota</taxon>
        <taxon>Metazoa</taxon>
        <taxon>Ecdysozoa</taxon>
        <taxon>Nematoda</taxon>
        <taxon>Chromadorea</taxon>
        <taxon>Plectida</taxon>
        <taxon>Plectina</taxon>
        <taxon>Plectoidea</taxon>
        <taxon>Plectidae</taxon>
        <taxon>Plectus</taxon>
    </lineage>
</organism>
<accession>A0A914W8A5</accession>
<dbReference type="GO" id="GO:0000209">
    <property type="term" value="P:protein polyubiquitination"/>
    <property type="evidence" value="ECO:0007669"/>
    <property type="project" value="TreeGrafter"/>
</dbReference>
<feature type="region of interest" description="Disordered" evidence="1">
    <location>
        <begin position="271"/>
        <end position="325"/>
    </location>
</feature>
<dbReference type="Gene3D" id="1.20.1280.50">
    <property type="match status" value="1"/>
</dbReference>
<dbReference type="AlphaFoldDB" id="A0A914W8A5"/>
<keyword evidence="3" id="KW-1185">Reference proteome</keyword>
<dbReference type="InterPro" id="IPR001810">
    <property type="entry name" value="F-box_dom"/>
</dbReference>